<name>A0ABU4RMR0_9HYPH</name>
<dbReference type="InterPro" id="IPR034804">
    <property type="entry name" value="SQR/QFR_C/D"/>
</dbReference>
<evidence type="ECO:0000256" key="16">
    <source>
        <dbReference type="SAM" id="Phobius"/>
    </source>
</evidence>
<dbReference type="CDD" id="cd03495">
    <property type="entry name" value="SQR_TypeC_SdhD_like"/>
    <property type="match status" value="1"/>
</dbReference>
<keyword evidence="9" id="KW-0349">Heme</keyword>
<evidence type="ECO:0000313" key="18">
    <source>
        <dbReference type="Proteomes" id="UP001274321"/>
    </source>
</evidence>
<evidence type="ECO:0000256" key="10">
    <source>
        <dbReference type="ARBA" id="ARBA00022692"/>
    </source>
</evidence>
<evidence type="ECO:0000256" key="13">
    <source>
        <dbReference type="ARBA" id="ARBA00022989"/>
    </source>
</evidence>
<evidence type="ECO:0000256" key="6">
    <source>
        <dbReference type="ARBA" id="ARBA00019425"/>
    </source>
</evidence>
<dbReference type="Gene3D" id="1.20.1300.10">
    <property type="entry name" value="Fumarate reductase/succinate dehydrogenase, transmembrane subunit"/>
    <property type="match status" value="1"/>
</dbReference>
<evidence type="ECO:0000256" key="2">
    <source>
        <dbReference type="ARBA" id="ARBA00004050"/>
    </source>
</evidence>
<evidence type="ECO:0000313" key="17">
    <source>
        <dbReference type="EMBL" id="MDX6806102.1"/>
    </source>
</evidence>
<comment type="cofactor">
    <cofactor evidence="1">
        <name>heme</name>
        <dbReference type="ChEBI" id="CHEBI:30413"/>
    </cofactor>
</comment>
<evidence type="ECO:0000256" key="5">
    <source>
        <dbReference type="ARBA" id="ARBA00011558"/>
    </source>
</evidence>
<dbReference type="NCBIfam" id="TIGR02968">
    <property type="entry name" value="succ_dehyd_anc"/>
    <property type="match status" value="1"/>
</dbReference>
<protein>
    <recommendedName>
        <fullName evidence="6">Succinate dehydrogenase hydrophobic membrane anchor subunit</fullName>
    </recommendedName>
</protein>
<comment type="subunit">
    <text evidence="5">Part of an enzyme complex containing four subunits: a flavoprotein, an iron-sulfur protein, plus two membrane-anchoring proteins, SdhC and SdhD.</text>
</comment>
<proteinExistence type="predicted"/>
<dbReference type="EMBL" id="JAXAFJ010000004">
    <property type="protein sequence ID" value="MDX6806102.1"/>
    <property type="molecule type" value="Genomic_DNA"/>
</dbReference>
<keyword evidence="18" id="KW-1185">Reference proteome</keyword>
<comment type="function">
    <text evidence="2">Membrane-anchoring subunit of succinate dehydrogenase (SDH).</text>
</comment>
<feature type="transmembrane region" description="Helical" evidence="16">
    <location>
        <begin position="31"/>
        <end position="50"/>
    </location>
</feature>
<dbReference type="Pfam" id="PF01127">
    <property type="entry name" value="Sdh_cyt"/>
    <property type="match status" value="1"/>
</dbReference>
<keyword evidence="10 16" id="KW-0812">Transmembrane</keyword>
<dbReference type="Proteomes" id="UP001274321">
    <property type="component" value="Unassembled WGS sequence"/>
</dbReference>
<organism evidence="17 18">
    <name type="scientific">Terrihabitans rhizophilus</name>
    <dbReference type="NCBI Taxonomy" id="3092662"/>
    <lineage>
        <taxon>Bacteria</taxon>
        <taxon>Pseudomonadati</taxon>
        <taxon>Pseudomonadota</taxon>
        <taxon>Alphaproteobacteria</taxon>
        <taxon>Hyphomicrobiales</taxon>
        <taxon>Terrihabitans</taxon>
    </lineage>
</organism>
<accession>A0ABU4RMR0</accession>
<feature type="transmembrane region" description="Helical" evidence="16">
    <location>
        <begin position="100"/>
        <end position="120"/>
    </location>
</feature>
<evidence type="ECO:0000256" key="15">
    <source>
        <dbReference type="ARBA" id="ARBA00023136"/>
    </source>
</evidence>
<dbReference type="InterPro" id="IPR000701">
    <property type="entry name" value="SuccDH_FuR_B_TM-su"/>
</dbReference>
<comment type="pathway">
    <text evidence="4">Carbohydrate metabolism; tricarboxylic acid cycle.</text>
</comment>
<feature type="transmembrane region" description="Helical" evidence="16">
    <location>
        <begin position="56"/>
        <end position="79"/>
    </location>
</feature>
<evidence type="ECO:0000256" key="3">
    <source>
        <dbReference type="ARBA" id="ARBA00004141"/>
    </source>
</evidence>
<keyword evidence="7" id="KW-0813">Transport</keyword>
<dbReference type="SUPFAM" id="SSF81343">
    <property type="entry name" value="Fumarate reductase respiratory complex transmembrane subunits"/>
    <property type="match status" value="1"/>
</dbReference>
<dbReference type="RefSeq" id="WP_319844225.1">
    <property type="nucleotide sequence ID" value="NZ_JAXAFJ010000004.1"/>
</dbReference>
<reference evidence="17 18" key="1">
    <citation type="submission" date="2023-11" db="EMBL/GenBank/DDBJ databases">
        <authorList>
            <person name="Bao R."/>
        </authorList>
    </citation>
    <scope>NUCLEOTIDE SEQUENCE [LARGE SCALE GENOMIC DNA]</scope>
    <source>
        <strain evidence="17 18">PJ23</strain>
    </source>
</reference>
<evidence type="ECO:0000256" key="4">
    <source>
        <dbReference type="ARBA" id="ARBA00005163"/>
    </source>
</evidence>
<evidence type="ECO:0000256" key="1">
    <source>
        <dbReference type="ARBA" id="ARBA00001971"/>
    </source>
</evidence>
<keyword evidence="11" id="KW-0479">Metal-binding</keyword>
<keyword evidence="8" id="KW-0816">Tricarboxylic acid cycle</keyword>
<evidence type="ECO:0000256" key="9">
    <source>
        <dbReference type="ARBA" id="ARBA00022617"/>
    </source>
</evidence>
<keyword evidence="14" id="KW-0408">Iron</keyword>
<dbReference type="InterPro" id="IPR014312">
    <property type="entry name" value="Succ_DH_anchor"/>
</dbReference>
<evidence type="ECO:0000256" key="7">
    <source>
        <dbReference type="ARBA" id="ARBA00022448"/>
    </source>
</evidence>
<evidence type="ECO:0000256" key="12">
    <source>
        <dbReference type="ARBA" id="ARBA00022982"/>
    </source>
</evidence>
<gene>
    <name evidence="17" type="primary">sdhD</name>
    <name evidence="17" type="ORF">SCD90_08495</name>
</gene>
<keyword evidence="13 16" id="KW-1133">Transmembrane helix</keyword>
<keyword evidence="15 16" id="KW-0472">Membrane</keyword>
<evidence type="ECO:0000256" key="11">
    <source>
        <dbReference type="ARBA" id="ARBA00022723"/>
    </source>
</evidence>
<comment type="subcellular location">
    <subcellularLocation>
        <location evidence="3">Membrane</location>
        <topology evidence="3">Multi-pass membrane protein</topology>
    </subcellularLocation>
</comment>
<comment type="caution">
    <text evidence="17">The sequence shown here is derived from an EMBL/GenBank/DDBJ whole genome shotgun (WGS) entry which is preliminary data.</text>
</comment>
<sequence>MVSRTTLARVRGHGASGSGTREYWHMKVTSYALLPLTVFLIGLLVTLAGADHATVVATLSSPVFGLPLFLFILCNAVHMQVGMQNVIDDYAARGPWRKPAVLANIFFSYGASAAAAYFLLKLSLGQ</sequence>
<evidence type="ECO:0000256" key="8">
    <source>
        <dbReference type="ARBA" id="ARBA00022532"/>
    </source>
</evidence>
<keyword evidence="12" id="KW-0249">Electron transport</keyword>
<evidence type="ECO:0000256" key="14">
    <source>
        <dbReference type="ARBA" id="ARBA00023004"/>
    </source>
</evidence>